<dbReference type="SUPFAM" id="SSF52540">
    <property type="entry name" value="P-loop containing nucleoside triphosphate hydrolases"/>
    <property type="match status" value="2"/>
</dbReference>
<evidence type="ECO:0000256" key="1">
    <source>
        <dbReference type="ARBA" id="ARBA00006930"/>
    </source>
</evidence>
<accession>A0A974Y3Q5</accession>
<dbReference type="GO" id="GO:0006302">
    <property type="term" value="P:double-strand break repair"/>
    <property type="evidence" value="ECO:0007669"/>
    <property type="project" value="InterPro"/>
</dbReference>
<dbReference type="Gene3D" id="3.40.50.300">
    <property type="entry name" value="P-loop containing nucleotide triphosphate hydrolases"/>
    <property type="match status" value="2"/>
</dbReference>
<sequence length="853" mass="100899">MIPLNLKLKNFMSYSDNESLDFTKFHVAAIVGENGNGKSSLWDAITWCIWGRARGLDAAGRGADDLIRIGADEMEVEFTFRIENTKYRILRKKKRNSSSILEFNIITNDETFKSLTQEKIIDTEKKIKNTIMLDYDTFIASSFMPQNKDGFFSEVEPTKRKEIFSEILGLDIYNKLQIKAREKRIEYEQKLVIIDEQLKMYSRDIEDKKDIIKRKEENEELSFKKQLILNELNKRLEVLLEKKKEMDEVILKIKEFYDRIERDKKIISEYKEMLLDIENKRKELKDILNNEDNIIKGFNNFMEIQNKLKNLDGKYIYFNELEKSKTEIQNKINSIKKEKEMELKNLISRYNEYLEELDKLNNHEIELKELIKKMPDFDNLENQFKQIDEKIIVLNTKLVENTTIISTYNKKIKELNENYNKILNTGAICPTCHTALNAEKKELLLNGFKEEEKDYKIQIFTKKKENEKLVREINMLKNNKDNINNLLLQKNEFLVRINTLKNKLSEREFKINKIKELRERIEKLNDIINTENYAINEKEELSLIQTEITKLNFSFENYKLVKLKYDKYKKYEKLMEQLNISKQTIVTYDKTCETYIKNIKIYEENLEKDKKTMEFLKKQSKDYDMLIEDINKLKIEIKNENKDFLNININLSTLTEKINNINTIEDKINLLKKDREKNAMERHYYEILEYSFGKKGIQALIIENAIPELEDIANNILSKLSDGKMYLNLITQKINKNGSVLETLNIEISDDVGTRKYELFSGGEAFRINFALRIALSKFLSKRAGVKLQTLIIDEGFGSQDKIGRQNIIDVLNLIKDEFELIVVISHLEDFKDSFPYIINITKDENGSHINCL</sequence>
<dbReference type="EMBL" id="CP060096">
    <property type="protein sequence ID" value="QSZ26380.1"/>
    <property type="molecule type" value="Genomic_DNA"/>
</dbReference>
<dbReference type="SUPFAM" id="SSF75712">
    <property type="entry name" value="Rad50 coiled-coil Zn hook"/>
    <property type="match status" value="1"/>
</dbReference>
<evidence type="ECO:0000256" key="2">
    <source>
        <dbReference type="ARBA" id="ARBA00011322"/>
    </source>
</evidence>
<feature type="coiled-coil region" evidence="4">
    <location>
        <begin position="592"/>
        <end position="674"/>
    </location>
</feature>
<name>A0A974Y3Q5_9THEO</name>
<dbReference type="Gene3D" id="1.10.287.510">
    <property type="entry name" value="Helix hairpin bin"/>
    <property type="match status" value="1"/>
</dbReference>
<comment type="similarity">
    <text evidence="1">Belongs to the SMC family. SbcC subfamily.</text>
</comment>
<organism evidence="6 7">
    <name type="scientific">Aceticella autotrophica</name>
    <dbReference type="NCBI Taxonomy" id="2755338"/>
    <lineage>
        <taxon>Bacteria</taxon>
        <taxon>Bacillati</taxon>
        <taxon>Bacillota</taxon>
        <taxon>Clostridia</taxon>
        <taxon>Thermoanaerobacterales</taxon>
        <taxon>Thermoanaerobacteraceae</taxon>
        <taxon>Aceticella</taxon>
    </lineage>
</organism>
<evidence type="ECO:0000256" key="4">
    <source>
        <dbReference type="SAM" id="Coils"/>
    </source>
</evidence>
<dbReference type="KEGG" id="aaut:ACETAC_05390"/>
<dbReference type="Proteomes" id="UP000671913">
    <property type="component" value="Chromosome"/>
</dbReference>
<feature type="coiled-coil region" evidence="4">
    <location>
        <begin position="318"/>
        <end position="425"/>
    </location>
</feature>
<keyword evidence="4" id="KW-0175">Coiled coil</keyword>
<protein>
    <recommendedName>
        <fullName evidence="3">Nuclease SbcCD subunit C</fullName>
    </recommendedName>
</protein>
<dbReference type="InterPro" id="IPR027417">
    <property type="entry name" value="P-loop_NTPase"/>
</dbReference>
<proteinExistence type="inferred from homology"/>
<feature type="coiled-coil region" evidence="4">
    <location>
        <begin position="198"/>
        <end position="294"/>
    </location>
</feature>
<reference evidence="6" key="1">
    <citation type="submission" date="2020-08" db="EMBL/GenBank/DDBJ databases">
        <title>Genomic insights into the carbon and energy metabolism of the first obligate autotrophic acetogenic bacterium Aceticella autotrophica gen. nov., sp. nov.</title>
        <authorList>
            <person name="Toshchakov S.V."/>
            <person name="Elcheninov A.G."/>
            <person name="Kublanov I.V."/>
            <person name="Frolov E.N."/>
            <person name="Lebedinsky A.V."/>
        </authorList>
    </citation>
    <scope>NUCLEOTIDE SEQUENCE</scope>
    <source>
        <strain evidence="6">3443-3Ac</strain>
    </source>
</reference>
<dbReference type="AlphaFoldDB" id="A0A974Y3Q5"/>
<dbReference type="PANTHER" id="PTHR32114:SF2">
    <property type="entry name" value="ABC TRANSPORTER ABCH.3"/>
    <property type="match status" value="1"/>
</dbReference>
<feature type="coiled-coil region" evidence="4">
    <location>
        <begin position="459"/>
        <end position="534"/>
    </location>
</feature>
<comment type="subunit">
    <text evidence="2">Heterodimer of SbcC and SbcD.</text>
</comment>
<dbReference type="InterPro" id="IPR038729">
    <property type="entry name" value="Rad50/SbcC_AAA"/>
</dbReference>
<keyword evidence="7" id="KW-1185">Reference proteome</keyword>
<gene>
    <name evidence="6" type="ORF">ACETAC_05390</name>
</gene>
<evidence type="ECO:0000313" key="6">
    <source>
        <dbReference type="EMBL" id="QSZ26380.1"/>
    </source>
</evidence>
<evidence type="ECO:0000256" key="3">
    <source>
        <dbReference type="ARBA" id="ARBA00013368"/>
    </source>
</evidence>
<dbReference type="PANTHER" id="PTHR32114">
    <property type="entry name" value="ABC TRANSPORTER ABCH.3"/>
    <property type="match status" value="1"/>
</dbReference>
<feature type="domain" description="Rad50/SbcC-type AAA" evidence="5">
    <location>
        <begin position="6"/>
        <end position="206"/>
    </location>
</feature>
<evidence type="ECO:0000259" key="5">
    <source>
        <dbReference type="Pfam" id="PF13476"/>
    </source>
</evidence>
<dbReference type="GO" id="GO:0016887">
    <property type="term" value="F:ATP hydrolysis activity"/>
    <property type="evidence" value="ECO:0007669"/>
    <property type="project" value="InterPro"/>
</dbReference>
<evidence type="ECO:0000313" key="7">
    <source>
        <dbReference type="Proteomes" id="UP000671913"/>
    </source>
</evidence>
<dbReference type="Pfam" id="PF13476">
    <property type="entry name" value="AAA_23"/>
    <property type="match status" value="1"/>
</dbReference>